<evidence type="ECO:0000256" key="1">
    <source>
        <dbReference type="SAM" id="SignalP"/>
    </source>
</evidence>
<sequence>MWTAKRTLFLVAVMAVSVMSQSCVSHEPIPERSDSARVRVTFDVPESVSVLAEILRTADVEPLEIVTSHGEHQAGMLVEEGVTVEETAALLREAHEEFLLAAVRHIDDSIDYDPAMPEGEVLEMRVLSDELGEVLLDVRGHGVDITGLTLDEGDRVRLAGFIDFVSYPLPTGSVMEPDDEGLVLSEEGDGTGRIVQASLSHEPWAPYCGTSYVNQYVSFQTFYFNNVGSFGSRSTYEHETQVYNRNFANYGGYWASNLPMAYYDTAFLDSIDNFTVGSALASSIRTYQRYYTNMSLRPQSSSSAFVRIKGQLGHRSPIWCYSTWCIFADATTGSMTAHAAPSALSWCY</sequence>
<dbReference type="EMBL" id="PFLC01000019">
    <property type="protein sequence ID" value="PIY63070.1"/>
    <property type="molecule type" value="Genomic_DNA"/>
</dbReference>
<name>A0A2M7QBV4_9BACT</name>
<dbReference type="AlphaFoldDB" id="A0A2M7QBV4"/>
<keyword evidence="1" id="KW-0732">Signal</keyword>
<dbReference type="PROSITE" id="PS51257">
    <property type="entry name" value="PROKAR_LIPOPROTEIN"/>
    <property type="match status" value="1"/>
</dbReference>
<accession>A0A2M7QBV4</accession>
<evidence type="ECO:0000313" key="2">
    <source>
        <dbReference type="EMBL" id="PIY63070.1"/>
    </source>
</evidence>
<gene>
    <name evidence="2" type="ORF">COY93_01460</name>
</gene>
<evidence type="ECO:0000313" key="3">
    <source>
        <dbReference type="Proteomes" id="UP000230973"/>
    </source>
</evidence>
<feature type="signal peptide" evidence="1">
    <location>
        <begin position="1"/>
        <end position="25"/>
    </location>
</feature>
<proteinExistence type="predicted"/>
<comment type="caution">
    <text evidence="2">The sequence shown here is derived from an EMBL/GenBank/DDBJ whole genome shotgun (WGS) entry which is preliminary data.</text>
</comment>
<protein>
    <submittedName>
        <fullName evidence="2">Uncharacterized protein</fullName>
    </submittedName>
</protein>
<feature type="chain" id="PRO_5014811893" evidence="1">
    <location>
        <begin position="26"/>
        <end position="348"/>
    </location>
</feature>
<reference evidence="3" key="1">
    <citation type="submission" date="2017-09" db="EMBL/GenBank/DDBJ databases">
        <title>Depth-based differentiation of microbial function through sediment-hosted aquifers and enrichment of novel symbionts in the deep terrestrial subsurface.</title>
        <authorList>
            <person name="Probst A.J."/>
            <person name="Ladd B."/>
            <person name="Jarett J.K."/>
            <person name="Geller-Mcgrath D.E."/>
            <person name="Sieber C.M.K."/>
            <person name="Emerson J.B."/>
            <person name="Anantharaman K."/>
            <person name="Thomas B.C."/>
            <person name="Malmstrom R."/>
            <person name="Stieglmeier M."/>
            <person name="Klingl A."/>
            <person name="Woyke T."/>
            <person name="Ryan C.M."/>
            <person name="Banfield J.F."/>
        </authorList>
    </citation>
    <scope>NUCLEOTIDE SEQUENCE [LARGE SCALE GENOMIC DNA]</scope>
</reference>
<dbReference type="Proteomes" id="UP000230973">
    <property type="component" value="Unassembled WGS sequence"/>
</dbReference>
<organism evidence="2 3">
    <name type="scientific">Candidatus Uhrbacteria bacterium CG_4_10_14_0_8_um_filter_58_22</name>
    <dbReference type="NCBI Taxonomy" id="1975029"/>
    <lineage>
        <taxon>Bacteria</taxon>
        <taxon>Candidatus Uhriibacteriota</taxon>
    </lineage>
</organism>